<dbReference type="GO" id="GO:0019957">
    <property type="term" value="F:C-C chemokine binding"/>
    <property type="evidence" value="ECO:0007669"/>
    <property type="project" value="InterPro"/>
</dbReference>
<sequence>MRDTQVLLYFSLSFILAFAASEKEAQRGIPGCGDIETSGGDSTTAKISTQAATAPELSTTSKAPKVEPENHGIYTDEDGCKHNVLASWLEVGEIDKRPVNSRKRRGSPHRRVVRTTDCRRSCNGTLEAIPDYELCLVVAGRPYGRQRHIKGGCFLGDCKSMECIHRYEKVSCY</sequence>
<reference evidence="9" key="1">
    <citation type="journal article" date="2015" name="PLoS ONE">
        <title>An Insight into the Sialome of the Lone Star Tick, Amblyomma americanum, with a Glimpse on Its Time Dependent Gene Expression.</title>
        <authorList>
            <person name="Karim S."/>
            <person name="Ribeiro J.M."/>
        </authorList>
    </citation>
    <scope>NUCLEOTIDE SEQUENCE</scope>
    <source>
        <tissue evidence="9">Salivary gland</tissue>
    </source>
</reference>
<dbReference type="Gene3D" id="2.30.130.100">
    <property type="match status" value="1"/>
</dbReference>
<evidence type="ECO:0000256" key="8">
    <source>
        <dbReference type="SAM" id="SignalP"/>
    </source>
</evidence>
<comment type="subcellular location">
    <subcellularLocation>
        <location evidence="1 6">Secreted</location>
    </subcellularLocation>
</comment>
<dbReference type="EMBL" id="GBZX01000397">
    <property type="protein sequence ID" value="JAG92343.1"/>
    <property type="molecule type" value="mRNA"/>
</dbReference>
<keyword evidence="3 6" id="KW-0732">Signal</keyword>
<feature type="chain" id="PRO_5002213080" description="Evasin" evidence="8">
    <location>
        <begin position="20"/>
        <end position="173"/>
    </location>
</feature>
<accession>A0A0C9SF97</accession>
<feature type="signal peptide" evidence="8">
    <location>
        <begin position="1"/>
        <end position="19"/>
    </location>
</feature>
<dbReference type="AlphaFoldDB" id="A0A0C9SF97"/>
<evidence type="ECO:0000256" key="5">
    <source>
        <dbReference type="ARBA" id="ARBA00023180"/>
    </source>
</evidence>
<comment type="function">
    <text evidence="6">Salivary chemokine-binding protein which binds to host chemokines.</text>
</comment>
<dbReference type="Pfam" id="PF19429">
    <property type="entry name" value="EVA_Class_A"/>
    <property type="match status" value="1"/>
</dbReference>
<keyword evidence="5 6" id="KW-0325">Glycoprotein</keyword>
<name>A0A0C9SF97_AMBAM</name>
<feature type="region of interest" description="Disordered" evidence="7">
    <location>
        <begin position="48"/>
        <end position="72"/>
    </location>
</feature>
<evidence type="ECO:0000256" key="4">
    <source>
        <dbReference type="ARBA" id="ARBA00023157"/>
    </source>
</evidence>
<evidence type="ECO:0000313" key="9">
    <source>
        <dbReference type="EMBL" id="JAG92343.1"/>
    </source>
</evidence>
<keyword evidence="2 6" id="KW-0964">Secreted</keyword>
<evidence type="ECO:0000256" key="2">
    <source>
        <dbReference type="ARBA" id="ARBA00022525"/>
    </source>
</evidence>
<proteinExistence type="evidence at transcript level"/>
<evidence type="ECO:0000256" key="1">
    <source>
        <dbReference type="ARBA" id="ARBA00004613"/>
    </source>
</evidence>
<feature type="compositionally biased region" description="Polar residues" evidence="7">
    <location>
        <begin position="48"/>
        <end position="62"/>
    </location>
</feature>
<protein>
    <recommendedName>
        <fullName evidence="6">Evasin</fullName>
    </recommendedName>
</protein>
<evidence type="ECO:0000256" key="7">
    <source>
        <dbReference type="SAM" id="MobiDB-lite"/>
    </source>
</evidence>
<evidence type="ECO:0000256" key="6">
    <source>
        <dbReference type="RuleBase" id="RU369006"/>
    </source>
</evidence>
<keyword evidence="4 6" id="KW-1015">Disulfide bond</keyword>
<organism evidence="9">
    <name type="scientific">Amblyomma americanum</name>
    <name type="common">Lone star tick</name>
    <dbReference type="NCBI Taxonomy" id="6943"/>
    <lineage>
        <taxon>Eukaryota</taxon>
        <taxon>Metazoa</taxon>
        <taxon>Ecdysozoa</taxon>
        <taxon>Arthropoda</taxon>
        <taxon>Chelicerata</taxon>
        <taxon>Arachnida</taxon>
        <taxon>Acari</taxon>
        <taxon>Parasitiformes</taxon>
        <taxon>Ixodida</taxon>
        <taxon>Ixodoidea</taxon>
        <taxon>Ixodidae</taxon>
        <taxon>Amblyomminae</taxon>
        <taxon>Amblyomma</taxon>
    </lineage>
</organism>
<evidence type="ECO:0000256" key="3">
    <source>
        <dbReference type="ARBA" id="ARBA00022729"/>
    </source>
</evidence>
<dbReference type="InterPro" id="IPR045797">
    <property type="entry name" value="EVA_Class_A"/>
</dbReference>
<dbReference type="GO" id="GO:0005576">
    <property type="term" value="C:extracellular region"/>
    <property type="evidence" value="ECO:0007669"/>
    <property type="project" value="UniProtKB-SubCell"/>
</dbReference>
<feature type="non-terminal residue" evidence="9">
    <location>
        <position position="173"/>
    </location>
</feature>